<keyword evidence="2" id="KW-1185">Reference proteome</keyword>
<reference evidence="1 2" key="1">
    <citation type="submission" date="2024-10" db="EMBL/GenBank/DDBJ databases">
        <title>Updated reference genomes for cyclostephanoid diatoms.</title>
        <authorList>
            <person name="Roberts W.R."/>
            <person name="Alverson A.J."/>
        </authorList>
    </citation>
    <scope>NUCLEOTIDE SEQUENCE [LARGE SCALE GENOMIC DNA]</scope>
    <source>
        <strain evidence="1 2">AJA228-03</strain>
    </source>
</reference>
<sequence length="171" mass="18357">MYHCIIETDSDDNMKIQAFLESAAAALLVASSAEAFAPGGSRTTTPTTPMSQLRAEIGDTGVAFEHVAREWRCKYSPGPSGGPGDSKSLKECQSLLDEFLPKLKALPGAQVTRQVCGGCMDFKVSITQPLEEHGAWAGANYDPLESEFMGKLKAIDGTSLHETQEITFEAL</sequence>
<protein>
    <submittedName>
        <fullName evidence="1">Uncharacterized protein</fullName>
    </submittedName>
</protein>
<dbReference type="Proteomes" id="UP001530377">
    <property type="component" value="Unassembled WGS sequence"/>
</dbReference>
<name>A0ABD3S014_9STRA</name>
<dbReference type="AlphaFoldDB" id="A0ABD3S014"/>
<evidence type="ECO:0000313" key="2">
    <source>
        <dbReference type="Proteomes" id="UP001530377"/>
    </source>
</evidence>
<evidence type="ECO:0000313" key="1">
    <source>
        <dbReference type="EMBL" id="KAL3817803.1"/>
    </source>
</evidence>
<gene>
    <name evidence="1" type="ORF">ACHAXA_002670</name>
</gene>
<dbReference type="EMBL" id="JALLPB020000090">
    <property type="protein sequence ID" value="KAL3817803.1"/>
    <property type="molecule type" value="Genomic_DNA"/>
</dbReference>
<proteinExistence type="predicted"/>
<accession>A0ABD3S014</accession>
<comment type="caution">
    <text evidence="1">The sequence shown here is derived from an EMBL/GenBank/DDBJ whole genome shotgun (WGS) entry which is preliminary data.</text>
</comment>
<organism evidence="1 2">
    <name type="scientific">Cyclostephanos tholiformis</name>
    <dbReference type="NCBI Taxonomy" id="382380"/>
    <lineage>
        <taxon>Eukaryota</taxon>
        <taxon>Sar</taxon>
        <taxon>Stramenopiles</taxon>
        <taxon>Ochrophyta</taxon>
        <taxon>Bacillariophyta</taxon>
        <taxon>Coscinodiscophyceae</taxon>
        <taxon>Thalassiosirophycidae</taxon>
        <taxon>Stephanodiscales</taxon>
        <taxon>Stephanodiscaceae</taxon>
        <taxon>Cyclostephanos</taxon>
    </lineage>
</organism>